<dbReference type="EMBL" id="JACCCV010000001">
    <property type="protein sequence ID" value="NYF52081.1"/>
    <property type="molecule type" value="Genomic_DNA"/>
</dbReference>
<organism evidence="1 2">
    <name type="scientific">Tunturiibacter lichenicola</name>
    <dbReference type="NCBI Taxonomy" id="2051959"/>
    <lineage>
        <taxon>Bacteria</taxon>
        <taxon>Pseudomonadati</taxon>
        <taxon>Acidobacteriota</taxon>
        <taxon>Terriglobia</taxon>
        <taxon>Terriglobales</taxon>
        <taxon>Acidobacteriaceae</taxon>
        <taxon>Tunturiibacter</taxon>
    </lineage>
</organism>
<gene>
    <name evidence="1" type="ORF">HDF12_002446</name>
</gene>
<comment type="caution">
    <text evidence="1">The sequence shown here is derived from an EMBL/GenBank/DDBJ whole genome shotgun (WGS) entry which is preliminary data.</text>
</comment>
<protein>
    <submittedName>
        <fullName evidence="1">Uncharacterized protein</fullName>
    </submittedName>
</protein>
<evidence type="ECO:0000313" key="2">
    <source>
        <dbReference type="Proteomes" id="UP000534186"/>
    </source>
</evidence>
<name>A0A7Y9NMH0_9BACT</name>
<proteinExistence type="predicted"/>
<dbReference type="AlphaFoldDB" id="A0A7Y9NMH0"/>
<reference evidence="1 2" key="1">
    <citation type="submission" date="2020-07" db="EMBL/GenBank/DDBJ databases">
        <title>Genomic Encyclopedia of Type Strains, Phase IV (KMG-V): Genome sequencing to study the core and pangenomes of soil and plant-associated prokaryotes.</title>
        <authorList>
            <person name="Whitman W."/>
        </authorList>
    </citation>
    <scope>NUCLEOTIDE SEQUENCE [LARGE SCALE GENOMIC DNA]</scope>
    <source>
        <strain evidence="1 2">M8UP30</strain>
    </source>
</reference>
<dbReference type="Proteomes" id="UP000534186">
    <property type="component" value="Unassembled WGS sequence"/>
</dbReference>
<accession>A0A7Y9NMH0</accession>
<evidence type="ECO:0000313" key="1">
    <source>
        <dbReference type="EMBL" id="NYF52081.1"/>
    </source>
</evidence>
<sequence>MRNQSRPPDLLRRFVATPYLFTNGTGPDRFSVQSNDLEIAIAIRRLWINETHGNRPAVVSWKILRDIVPPDSLAEISILHDKKLRTLMIGTGTILLFDLERAEFFGFICANITVQQLTSSLIPLLLEP</sequence>